<dbReference type="AlphaFoldDB" id="A0A6G1C485"/>
<evidence type="ECO:0000256" key="1">
    <source>
        <dbReference type="SAM" id="MobiDB-lite"/>
    </source>
</evidence>
<dbReference type="PANTHER" id="PTHR33115">
    <property type="entry name" value="ARM REPEAT SUPERFAMILY PROTEIN"/>
    <property type="match status" value="1"/>
</dbReference>
<name>A0A6G1C485_9ORYZ</name>
<feature type="compositionally biased region" description="Basic and acidic residues" evidence="1">
    <location>
        <begin position="279"/>
        <end position="294"/>
    </location>
</feature>
<protein>
    <submittedName>
        <fullName evidence="2">Uncharacterized protein</fullName>
    </submittedName>
</protein>
<sequence length="389" mass="43191">MEMRALAARIVADLAGGIRLAQFPGLSSLVETTGQRQPLWNKANHRMKEDNRNGIDSRGDAHNCRDICNAPGLLAKITAPLYSATLIQDIGSSEPWADVANASLKVVHQLLIHAAPGETLPHEIFSDEHAVSSLESILDLAGSEQLQMRAIDILTELLVKKQLEIFPADGREAQVTAATNPNEKTIKATAGETPSMILPKTEALSGFIKTEHVDRLILMLDGKEKISYRTISAKILESVCIHYKQQVKETSLHKVFAEILKIPEIKTSRRTISATGYIEETRGSSSKGDDVEKQRRPKRNRKKAQDKASDQQANEDEADIKDLQEALLSMTLVICDNLFPEESSAHTIQENAAPDGEFLEKLKRYRRRQLPVSVDAYLSEDREALRPDC</sequence>
<keyword evidence="3" id="KW-1185">Reference proteome</keyword>
<evidence type="ECO:0000313" key="2">
    <source>
        <dbReference type="EMBL" id="KAF0894634.1"/>
    </source>
</evidence>
<accession>A0A6G1C485</accession>
<proteinExistence type="predicted"/>
<reference evidence="2 3" key="1">
    <citation type="submission" date="2019-11" db="EMBL/GenBank/DDBJ databases">
        <title>Whole genome sequence of Oryza granulata.</title>
        <authorList>
            <person name="Li W."/>
        </authorList>
    </citation>
    <scope>NUCLEOTIDE SEQUENCE [LARGE SCALE GENOMIC DNA]</scope>
    <source>
        <strain evidence="3">cv. Menghai</strain>
        <tissue evidence="2">Leaf</tissue>
    </source>
</reference>
<dbReference type="OrthoDB" id="689499at2759"/>
<dbReference type="Proteomes" id="UP000479710">
    <property type="component" value="Unassembled WGS sequence"/>
</dbReference>
<dbReference type="PANTHER" id="PTHR33115:SF25">
    <property type="entry name" value="CONDENSIN COMPLEX SUBUNIT 1 C-TERMINAL DOMAIN-CONTAINING PROTEIN"/>
    <property type="match status" value="1"/>
</dbReference>
<gene>
    <name evidence="2" type="ORF">E2562_001930</name>
</gene>
<dbReference type="EMBL" id="SPHZ02000010">
    <property type="protein sequence ID" value="KAF0894634.1"/>
    <property type="molecule type" value="Genomic_DNA"/>
</dbReference>
<organism evidence="2 3">
    <name type="scientific">Oryza meyeriana var. granulata</name>
    <dbReference type="NCBI Taxonomy" id="110450"/>
    <lineage>
        <taxon>Eukaryota</taxon>
        <taxon>Viridiplantae</taxon>
        <taxon>Streptophyta</taxon>
        <taxon>Embryophyta</taxon>
        <taxon>Tracheophyta</taxon>
        <taxon>Spermatophyta</taxon>
        <taxon>Magnoliopsida</taxon>
        <taxon>Liliopsida</taxon>
        <taxon>Poales</taxon>
        <taxon>Poaceae</taxon>
        <taxon>BOP clade</taxon>
        <taxon>Oryzoideae</taxon>
        <taxon>Oryzeae</taxon>
        <taxon>Oryzinae</taxon>
        <taxon>Oryza</taxon>
        <taxon>Oryza meyeriana</taxon>
    </lineage>
</organism>
<evidence type="ECO:0000313" key="3">
    <source>
        <dbReference type="Proteomes" id="UP000479710"/>
    </source>
</evidence>
<feature type="region of interest" description="Disordered" evidence="1">
    <location>
        <begin position="276"/>
        <end position="317"/>
    </location>
</feature>
<comment type="caution">
    <text evidence="2">The sequence shown here is derived from an EMBL/GenBank/DDBJ whole genome shotgun (WGS) entry which is preliminary data.</text>
</comment>